<dbReference type="OrthoDB" id="9768069at2"/>
<dbReference type="EMBL" id="SMLM01000001">
    <property type="protein sequence ID" value="TFZ06070.1"/>
    <property type="molecule type" value="Genomic_DNA"/>
</dbReference>
<keyword evidence="6" id="KW-0808">Transferase</keyword>
<dbReference type="Proteomes" id="UP000298180">
    <property type="component" value="Unassembled WGS sequence"/>
</dbReference>
<dbReference type="InterPro" id="IPR004358">
    <property type="entry name" value="Sig_transdc_His_kin-like_C"/>
</dbReference>
<dbReference type="PRINTS" id="PR00344">
    <property type="entry name" value="BCTRLSENSOR"/>
</dbReference>
<protein>
    <recommendedName>
        <fullName evidence="2">histidine kinase</fullName>
        <ecNumber evidence="2">2.7.13.3</ecNumber>
    </recommendedName>
</protein>
<dbReference type="InterPro" id="IPR036890">
    <property type="entry name" value="HATPase_C_sf"/>
</dbReference>
<evidence type="ECO:0000256" key="2">
    <source>
        <dbReference type="ARBA" id="ARBA00012438"/>
    </source>
</evidence>
<comment type="caution">
    <text evidence="6">The sequence shown here is derived from an EMBL/GenBank/DDBJ whole genome shotgun (WGS) entry which is preliminary data.</text>
</comment>
<evidence type="ECO:0000256" key="3">
    <source>
        <dbReference type="ARBA" id="ARBA00022553"/>
    </source>
</evidence>
<evidence type="ECO:0000259" key="5">
    <source>
        <dbReference type="PROSITE" id="PS50109"/>
    </source>
</evidence>
<organism evidence="6 7">
    <name type="scientific">Ramlibacter henchirensis</name>
    <dbReference type="NCBI Taxonomy" id="204072"/>
    <lineage>
        <taxon>Bacteria</taxon>
        <taxon>Pseudomonadati</taxon>
        <taxon>Pseudomonadota</taxon>
        <taxon>Betaproteobacteria</taxon>
        <taxon>Burkholderiales</taxon>
        <taxon>Comamonadaceae</taxon>
        <taxon>Ramlibacter</taxon>
    </lineage>
</organism>
<keyword evidence="7" id="KW-1185">Reference proteome</keyword>
<keyword evidence="3" id="KW-0597">Phosphoprotein</keyword>
<dbReference type="EC" id="2.7.13.3" evidence="2"/>
<dbReference type="InterPro" id="IPR003661">
    <property type="entry name" value="HisK_dim/P_dom"/>
</dbReference>
<accession>A0A4Z0C6H1</accession>
<evidence type="ECO:0000256" key="1">
    <source>
        <dbReference type="ARBA" id="ARBA00000085"/>
    </source>
</evidence>
<name>A0A4Z0C6H1_9BURK</name>
<dbReference type="Gene3D" id="1.10.287.130">
    <property type="match status" value="1"/>
</dbReference>
<gene>
    <name evidence="6" type="ORF">EZ313_05325</name>
</gene>
<feature type="region of interest" description="Disordered" evidence="4">
    <location>
        <begin position="16"/>
        <end position="59"/>
    </location>
</feature>
<dbReference type="Pfam" id="PF00512">
    <property type="entry name" value="HisKA"/>
    <property type="match status" value="1"/>
</dbReference>
<dbReference type="AlphaFoldDB" id="A0A4Z0C6H1"/>
<evidence type="ECO:0000313" key="7">
    <source>
        <dbReference type="Proteomes" id="UP000298180"/>
    </source>
</evidence>
<dbReference type="InterPro" id="IPR005467">
    <property type="entry name" value="His_kinase_dom"/>
</dbReference>
<dbReference type="PROSITE" id="PS50109">
    <property type="entry name" value="HIS_KIN"/>
    <property type="match status" value="1"/>
</dbReference>
<dbReference type="PANTHER" id="PTHR43547:SF2">
    <property type="entry name" value="HYBRID SIGNAL TRANSDUCTION HISTIDINE KINASE C"/>
    <property type="match status" value="1"/>
</dbReference>
<dbReference type="InterPro" id="IPR036097">
    <property type="entry name" value="HisK_dim/P_sf"/>
</dbReference>
<dbReference type="SMART" id="SM00387">
    <property type="entry name" value="HATPase_c"/>
    <property type="match status" value="1"/>
</dbReference>
<dbReference type="SMART" id="SM00388">
    <property type="entry name" value="HisKA"/>
    <property type="match status" value="1"/>
</dbReference>
<keyword evidence="6" id="KW-0418">Kinase</keyword>
<dbReference type="PANTHER" id="PTHR43547">
    <property type="entry name" value="TWO-COMPONENT HISTIDINE KINASE"/>
    <property type="match status" value="1"/>
</dbReference>
<evidence type="ECO:0000313" key="6">
    <source>
        <dbReference type="EMBL" id="TFZ06070.1"/>
    </source>
</evidence>
<feature type="domain" description="Histidine kinase" evidence="5">
    <location>
        <begin position="66"/>
        <end position="281"/>
    </location>
</feature>
<reference evidence="6 7" key="1">
    <citation type="submission" date="2019-03" db="EMBL/GenBank/DDBJ databases">
        <title>Ramlibacter henchirensis DSM 14656, whole genome shotgun sequence.</title>
        <authorList>
            <person name="Zhang X."/>
            <person name="Feng G."/>
            <person name="Zhu H."/>
        </authorList>
    </citation>
    <scope>NUCLEOTIDE SEQUENCE [LARGE SCALE GENOMIC DNA]</scope>
    <source>
        <strain evidence="6 7">DSM 14656</strain>
    </source>
</reference>
<comment type="catalytic activity">
    <reaction evidence="1">
        <text>ATP + protein L-histidine = ADP + protein N-phospho-L-histidine.</text>
        <dbReference type="EC" id="2.7.13.3"/>
    </reaction>
</comment>
<evidence type="ECO:0000256" key="4">
    <source>
        <dbReference type="SAM" id="MobiDB-lite"/>
    </source>
</evidence>
<dbReference type="SUPFAM" id="SSF47384">
    <property type="entry name" value="Homodimeric domain of signal transducing histidine kinase"/>
    <property type="match status" value="1"/>
</dbReference>
<sequence>MTLVFVRTDGTAKSVSSYVPLPPERHMHSDETPTETQRNPAPAPLQRGHLSRAARESQRKDQFIATVAHELRNMMAPLDSALELLEQGQRDPELVGRALPVARRQVRHLCHLVDDLLDIGRIVNDQLVLERTVLVLQQMVEETAAACGPMFQARHQQLTLRLDPTPAQVRGDAVRWAQIVTNLLHNASKFTPAGGFVEIVLKVDPDGRSAELRVADNGCGIAPSELESIFGIFRRTRTRPGLGIGLAVVRRLVELHGGTIHAESAGPNLGAAFVVRVPLLPEAPPVCPAAIQITRP</sequence>
<proteinExistence type="predicted"/>
<dbReference type="GO" id="GO:0000155">
    <property type="term" value="F:phosphorelay sensor kinase activity"/>
    <property type="evidence" value="ECO:0007669"/>
    <property type="project" value="InterPro"/>
</dbReference>
<dbReference type="CDD" id="cd00082">
    <property type="entry name" value="HisKA"/>
    <property type="match status" value="1"/>
</dbReference>
<dbReference type="InterPro" id="IPR003594">
    <property type="entry name" value="HATPase_dom"/>
</dbReference>
<dbReference type="SUPFAM" id="SSF55874">
    <property type="entry name" value="ATPase domain of HSP90 chaperone/DNA topoisomerase II/histidine kinase"/>
    <property type="match status" value="1"/>
</dbReference>
<dbReference type="Gene3D" id="3.30.565.10">
    <property type="entry name" value="Histidine kinase-like ATPase, C-terminal domain"/>
    <property type="match status" value="1"/>
</dbReference>
<dbReference type="Pfam" id="PF02518">
    <property type="entry name" value="HATPase_c"/>
    <property type="match status" value="1"/>
</dbReference>